<proteinExistence type="predicted"/>
<feature type="domain" description="Peptidase M24" evidence="1">
    <location>
        <begin position="8"/>
        <end position="147"/>
    </location>
</feature>
<dbReference type="Pfam" id="PF00557">
    <property type="entry name" value="Peptidase_M24"/>
    <property type="match status" value="1"/>
</dbReference>
<name>A0A1G6NSX1_9PSEU</name>
<protein>
    <submittedName>
        <fullName evidence="2">Xaa-Pro dipeptidase</fullName>
    </submittedName>
</protein>
<dbReference type="Proteomes" id="UP000199494">
    <property type="component" value="Unassembled WGS sequence"/>
</dbReference>
<dbReference type="EMBL" id="FMZE01000003">
    <property type="protein sequence ID" value="SDC71032.1"/>
    <property type="molecule type" value="Genomic_DNA"/>
</dbReference>
<dbReference type="InterPro" id="IPR000994">
    <property type="entry name" value="Pept_M24"/>
</dbReference>
<dbReference type="SUPFAM" id="SSF55920">
    <property type="entry name" value="Creatinase/aminopeptidase"/>
    <property type="match status" value="1"/>
</dbReference>
<reference evidence="2 3" key="1">
    <citation type="submission" date="2016-10" db="EMBL/GenBank/DDBJ databases">
        <authorList>
            <person name="de Groot N.N."/>
        </authorList>
    </citation>
    <scope>NUCLEOTIDE SEQUENCE [LARGE SCALE GENOMIC DNA]</scope>
    <source>
        <strain evidence="2 3">CGMCC 4.5506</strain>
    </source>
</reference>
<organism evidence="2 3">
    <name type="scientific">Prauserella marina</name>
    <dbReference type="NCBI Taxonomy" id="530584"/>
    <lineage>
        <taxon>Bacteria</taxon>
        <taxon>Bacillati</taxon>
        <taxon>Actinomycetota</taxon>
        <taxon>Actinomycetes</taxon>
        <taxon>Pseudonocardiales</taxon>
        <taxon>Pseudonocardiaceae</taxon>
        <taxon>Prauserella</taxon>
    </lineage>
</organism>
<sequence>MGGGHGRAHRHVLARRVTTGIPSAHSSTVDTGITEGEGVFIELSGCHARYHAPLSRTVFAGSAPPGAAEDKARTETAWEAARAAMRPGSVTGDVYAAWRDAGRCGLRHHCGYLVGIGFPPSWVGGGRVLGIAENGETRIVEGMVFHLMSWTPRHVVSDTVTVLADGAERLTDASRELVAVS</sequence>
<dbReference type="AlphaFoldDB" id="A0A1G6NSX1"/>
<accession>A0A1G6NSX1</accession>
<dbReference type="Gene3D" id="3.90.230.10">
    <property type="entry name" value="Creatinase/methionine aminopeptidase superfamily"/>
    <property type="match status" value="1"/>
</dbReference>
<evidence type="ECO:0000313" key="2">
    <source>
        <dbReference type="EMBL" id="SDC71032.1"/>
    </source>
</evidence>
<dbReference type="InterPro" id="IPR036005">
    <property type="entry name" value="Creatinase/aminopeptidase-like"/>
</dbReference>
<keyword evidence="3" id="KW-1185">Reference proteome</keyword>
<evidence type="ECO:0000313" key="3">
    <source>
        <dbReference type="Proteomes" id="UP000199494"/>
    </source>
</evidence>
<dbReference type="CDD" id="cd01066">
    <property type="entry name" value="APP_MetAP"/>
    <property type="match status" value="1"/>
</dbReference>
<dbReference type="STRING" id="530584.SAMN05421630_103296"/>
<gene>
    <name evidence="2" type="ORF">SAMN05421630_103296</name>
</gene>
<evidence type="ECO:0000259" key="1">
    <source>
        <dbReference type="Pfam" id="PF00557"/>
    </source>
</evidence>